<dbReference type="Proteomes" id="UP000740883">
    <property type="component" value="Unassembled WGS sequence"/>
</dbReference>
<keyword evidence="1" id="KW-0862">Zinc</keyword>
<dbReference type="GO" id="GO:0003676">
    <property type="term" value="F:nucleic acid binding"/>
    <property type="evidence" value="ECO:0007669"/>
    <property type="project" value="InterPro"/>
</dbReference>
<proteinExistence type="predicted"/>
<organism evidence="3 4">
    <name type="scientific">Nosema granulosis</name>
    <dbReference type="NCBI Taxonomy" id="83296"/>
    <lineage>
        <taxon>Eukaryota</taxon>
        <taxon>Fungi</taxon>
        <taxon>Fungi incertae sedis</taxon>
        <taxon>Microsporidia</taxon>
        <taxon>Nosematidae</taxon>
        <taxon>Nosema</taxon>
    </lineage>
</organism>
<comment type="caution">
    <text evidence="3">The sequence shown here is derived from an EMBL/GenBank/DDBJ whole genome shotgun (WGS) entry which is preliminary data.</text>
</comment>
<name>A0A9P6KXT9_9MICR</name>
<dbReference type="Gene3D" id="4.10.60.10">
    <property type="entry name" value="Zinc finger, CCHC-type"/>
    <property type="match status" value="1"/>
</dbReference>
<dbReference type="InterPro" id="IPR036875">
    <property type="entry name" value="Znf_CCHC_sf"/>
</dbReference>
<protein>
    <recommendedName>
        <fullName evidence="2">CCHC-type domain-containing protein</fullName>
    </recommendedName>
</protein>
<sequence length="155" mass="18897">MKRVAGEPRSQEARKIRNEAIRIDRRLRIMLETEKVELRKVLEVASPDLQDVIFEKFYSGFKEWKEILESLARNEESEERNTIEREKMCEEVIEKVMVKFREQQKAERDRVYRERKMARGRTRCFICQSFGHYARECRFKVECKQRTELVEKIFV</sequence>
<keyword evidence="4" id="KW-1185">Reference proteome</keyword>
<dbReference type="SMART" id="SM00343">
    <property type="entry name" value="ZnF_C2HC"/>
    <property type="match status" value="1"/>
</dbReference>
<dbReference type="OrthoDB" id="427960at2759"/>
<evidence type="ECO:0000256" key="1">
    <source>
        <dbReference type="PROSITE-ProRule" id="PRU00047"/>
    </source>
</evidence>
<dbReference type="SUPFAM" id="SSF57756">
    <property type="entry name" value="Retrovirus zinc finger-like domains"/>
    <property type="match status" value="1"/>
</dbReference>
<evidence type="ECO:0000313" key="3">
    <source>
        <dbReference type="EMBL" id="KAF9761268.1"/>
    </source>
</evidence>
<dbReference type="EMBL" id="SBJO01000375">
    <property type="protein sequence ID" value="KAF9761268.1"/>
    <property type="molecule type" value="Genomic_DNA"/>
</dbReference>
<keyword evidence="1" id="KW-0863">Zinc-finger</keyword>
<dbReference type="AlphaFoldDB" id="A0A9P6KXT9"/>
<dbReference type="InterPro" id="IPR001878">
    <property type="entry name" value="Znf_CCHC"/>
</dbReference>
<evidence type="ECO:0000313" key="4">
    <source>
        <dbReference type="Proteomes" id="UP000740883"/>
    </source>
</evidence>
<accession>A0A9P6KXT9</accession>
<feature type="domain" description="CCHC-type" evidence="2">
    <location>
        <begin position="123"/>
        <end position="138"/>
    </location>
</feature>
<keyword evidence="1" id="KW-0479">Metal-binding</keyword>
<evidence type="ECO:0000259" key="2">
    <source>
        <dbReference type="PROSITE" id="PS50158"/>
    </source>
</evidence>
<dbReference type="PROSITE" id="PS50158">
    <property type="entry name" value="ZF_CCHC"/>
    <property type="match status" value="1"/>
</dbReference>
<gene>
    <name evidence="3" type="ORF">NGRA_2757</name>
</gene>
<dbReference type="GO" id="GO:0008270">
    <property type="term" value="F:zinc ion binding"/>
    <property type="evidence" value="ECO:0007669"/>
    <property type="project" value="UniProtKB-KW"/>
</dbReference>
<reference evidence="3 4" key="1">
    <citation type="journal article" date="2020" name="Genome Biol. Evol.">
        <title>Comparative genomics of strictly vertically transmitted, feminizing microsporidia endosymbionts of amphipod crustaceans.</title>
        <authorList>
            <person name="Cormier A."/>
            <person name="Chebbi M.A."/>
            <person name="Giraud I."/>
            <person name="Wattier R."/>
            <person name="Teixeira M."/>
            <person name="Gilbert C."/>
            <person name="Rigaud T."/>
            <person name="Cordaux R."/>
        </authorList>
    </citation>
    <scope>NUCLEOTIDE SEQUENCE [LARGE SCALE GENOMIC DNA]</scope>
    <source>
        <strain evidence="3 4">Ou3-Ou53</strain>
    </source>
</reference>